<organism evidence="9 10">
    <name type="scientific">Terfezia boudieri ATCC MYA-4762</name>
    <dbReference type="NCBI Taxonomy" id="1051890"/>
    <lineage>
        <taxon>Eukaryota</taxon>
        <taxon>Fungi</taxon>
        <taxon>Dikarya</taxon>
        <taxon>Ascomycota</taxon>
        <taxon>Pezizomycotina</taxon>
        <taxon>Pezizomycetes</taxon>
        <taxon>Pezizales</taxon>
        <taxon>Pezizaceae</taxon>
        <taxon>Terfezia</taxon>
    </lineage>
</organism>
<comment type="subcellular location">
    <subcellularLocation>
        <location evidence="2">Chromosome</location>
        <location evidence="2">Centromere</location>
    </subcellularLocation>
    <subcellularLocation>
        <location evidence="1">Nucleus</location>
    </subcellularLocation>
</comment>
<feature type="compositionally biased region" description="Polar residues" evidence="8">
    <location>
        <begin position="8"/>
        <end position="23"/>
    </location>
</feature>
<dbReference type="CDD" id="cd23834">
    <property type="entry name" value="DRWD-C_Mcm21"/>
    <property type="match status" value="1"/>
</dbReference>
<evidence type="ECO:0000256" key="5">
    <source>
        <dbReference type="ARBA" id="ARBA00023242"/>
    </source>
</evidence>
<dbReference type="CDD" id="cd23830">
    <property type="entry name" value="DRWD-N_Mcm21"/>
    <property type="match status" value="1"/>
</dbReference>
<evidence type="ECO:0000256" key="8">
    <source>
        <dbReference type="SAM" id="MobiDB-lite"/>
    </source>
</evidence>
<feature type="region of interest" description="Disordered" evidence="8">
    <location>
        <begin position="1"/>
        <end position="23"/>
    </location>
</feature>
<evidence type="ECO:0000256" key="1">
    <source>
        <dbReference type="ARBA" id="ARBA00004123"/>
    </source>
</evidence>
<dbReference type="PANTHER" id="PTHR14582">
    <property type="entry name" value="INNER KINETOCHORE SUBUNIT MAL2"/>
    <property type="match status" value="1"/>
</dbReference>
<sequence>MDTPSPHPNSSGAPPISPSLSLTTTDNNCTVDLAALEAQVRALESQKAQLTAQLTSLQSTSALSTLLPTPPPSSPPPDDATLLSTSLARSNAFSTALISTNYRLAGTTAFLVHDPSPPGDALLGIRIESFTNGQFGAPHYLILSARAPLNIKGGVGPGGRSLSLRHATVPPFFNLPGLAAKYLPLGIPAENQRLDLLVRELRRKLAGWNRRGEVLERLRMRINNEDNEITREVSNRLGLGKPRSIKWDEARLNLEIWWEGVAEGGKGMQKVVGTVRLLEDGSVDKSVVVLYDEEDVQGKRGGGGQRMRKVERMLKTEGLQRLFGRVLGG</sequence>
<name>A0A3N4LHN3_9PEZI</name>
<dbReference type="Proteomes" id="UP000267821">
    <property type="component" value="Unassembled WGS sequence"/>
</dbReference>
<reference evidence="9 10" key="1">
    <citation type="journal article" date="2018" name="Nat. Ecol. Evol.">
        <title>Pezizomycetes genomes reveal the molecular basis of ectomycorrhizal truffle lifestyle.</title>
        <authorList>
            <person name="Murat C."/>
            <person name="Payen T."/>
            <person name="Noel B."/>
            <person name="Kuo A."/>
            <person name="Morin E."/>
            <person name="Chen J."/>
            <person name="Kohler A."/>
            <person name="Krizsan K."/>
            <person name="Balestrini R."/>
            <person name="Da Silva C."/>
            <person name="Montanini B."/>
            <person name="Hainaut M."/>
            <person name="Levati E."/>
            <person name="Barry K.W."/>
            <person name="Belfiori B."/>
            <person name="Cichocki N."/>
            <person name="Clum A."/>
            <person name="Dockter R.B."/>
            <person name="Fauchery L."/>
            <person name="Guy J."/>
            <person name="Iotti M."/>
            <person name="Le Tacon F."/>
            <person name="Lindquist E.A."/>
            <person name="Lipzen A."/>
            <person name="Malagnac F."/>
            <person name="Mello A."/>
            <person name="Molinier V."/>
            <person name="Miyauchi S."/>
            <person name="Poulain J."/>
            <person name="Riccioni C."/>
            <person name="Rubini A."/>
            <person name="Sitrit Y."/>
            <person name="Splivallo R."/>
            <person name="Traeger S."/>
            <person name="Wang M."/>
            <person name="Zifcakova L."/>
            <person name="Wipf D."/>
            <person name="Zambonelli A."/>
            <person name="Paolocci F."/>
            <person name="Nowrousian M."/>
            <person name="Ottonello S."/>
            <person name="Baldrian P."/>
            <person name="Spatafora J.W."/>
            <person name="Henrissat B."/>
            <person name="Nagy L.G."/>
            <person name="Aury J.M."/>
            <person name="Wincker P."/>
            <person name="Grigoriev I.V."/>
            <person name="Bonfante P."/>
            <person name="Martin F.M."/>
        </authorList>
    </citation>
    <scope>NUCLEOTIDE SEQUENCE [LARGE SCALE GENOMIC DNA]</scope>
    <source>
        <strain evidence="9 10">ATCC MYA-4762</strain>
    </source>
</reference>
<keyword evidence="10" id="KW-1185">Reference proteome</keyword>
<dbReference type="OrthoDB" id="5370966at2759"/>
<evidence type="ECO:0000256" key="3">
    <source>
        <dbReference type="ARBA" id="ARBA00007321"/>
    </source>
</evidence>
<feature type="compositionally biased region" description="Pro residues" evidence="8">
    <location>
        <begin position="68"/>
        <end position="78"/>
    </location>
</feature>
<evidence type="ECO:0000256" key="4">
    <source>
        <dbReference type="ARBA" id="ARBA00022454"/>
    </source>
</evidence>
<feature type="coiled-coil region" evidence="7">
    <location>
        <begin position="191"/>
        <end position="235"/>
    </location>
</feature>
<dbReference type="AlphaFoldDB" id="A0A3N4LHN3"/>
<feature type="coiled-coil region" evidence="7">
    <location>
        <begin position="33"/>
        <end position="60"/>
    </location>
</feature>
<keyword evidence="7" id="KW-0175">Coiled coil</keyword>
<dbReference type="EMBL" id="ML121552">
    <property type="protein sequence ID" value="RPB22383.1"/>
    <property type="molecule type" value="Genomic_DNA"/>
</dbReference>
<gene>
    <name evidence="9" type="ORF">L211DRAFT_336108</name>
</gene>
<evidence type="ECO:0000313" key="10">
    <source>
        <dbReference type="Proteomes" id="UP000267821"/>
    </source>
</evidence>
<feature type="region of interest" description="Disordered" evidence="8">
    <location>
        <begin position="63"/>
        <end position="82"/>
    </location>
</feature>
<evidence type="ECO:0000256" key="7">
    <source>
        <dbReference type="SAM" id="Coils"/>
    </source>
</evidence>
<evidence type="ECO:0000256" key="2">
    <source>
        <dbReference type="ARBA" id="ARBA00004584"/>
    </source>
</evidence>
<keyword evidence="4" id="KW-0158">Chromosome</keyword>
<dbReference type="InParanoid" id="A0A3N4LHN3"/>
<protein>
    <recommendedName>
        <fullName evidence="11">Cenp-O kinetochore centromere component</fullName>
    </recommendedName>
</protein>
<evidence type="ECO:0000313" key="9">
    <source>
        <dbReference type="EMBL" id="RPB22383.1"/>
    </source>
</evidence>
<evidence type="ECO:0000256" key="6">
    <source>
        <dbReference type="ARBA" id="ARBA00023328"/>
    </source>
</evidence>
<dbReference type="Pfam" id="PF09496">
    <property type="entry name" value="CENP-O"/>
    <property type="match status" value="1"/>
</dbReference>
<evidence type="ECO:0008006" key="11">
    <source>
        <dbReference type="Google" id="ProtNLM"/>
    </source>
</evidence>
<proteinExistence type="inferred from homology"/>
<dbReference type="GO" id="GO:0005634">
    <property type="term" value="C:nucleus"/>
    <property type="evidence" value="ECO:0007669"/>
    <property type="project" value="UniProtKB-SubCell"/>
</dbReference>
<accession>A0A3N4LHN3</accession>
<keyword evidence="6" id="KW-0137">Centromere</keyword>
<dbReference type="InterPro" id="IPR018464">
    <property type="entry name" value="CENP-O"/>
</dbReference>
<keyword evidence="5" id="KW-0539">Nucleus</keyword>
<dbReference type="GO" id="GO:0031511">
    <property type="term" value="C:Mis6-Sim4 complex"/>
    <property type="evidence" value="ECO:0007669"/>
    <property type="project" value="TreeGrafter"/>
</dbReference>
<comment type="similarity">
    <text evidence="3">Belongs to the CENP-O/MCM21 family.</text>
</comment>
<dbReference type="PANTHER" id="PTHR14582:SF1">
    <property type="entry name" value="CENTROMERE PROTEIN O"/>
    <property type="match status" value="1"/>
</dbReference>